<dbReference type="RefSeq" id="WP_173076225.1">
    <property type="nucleotide sequence ID" value="NZ_CP041345.1"/>
</dbReference>
<gene>
    <name evidence="1" type="ORF">FHG85_12010</name>
</gene>
<reference evidence="1 2" key="1">
    <citation type="submission" date="2019-07" db="EMBL/GenBank/DDBJ databases">
        <title>Thalassofilum flectens gen. nov., sp. nov., a novel moderate thermophilic anaerobe from a shallow sea hot spring in Kunashir Island (Russia), representing a new family in the order Bacteroidales, and proposal of Thalassofilacea fam. nov.</title>
        <authorList>
            <person name="Kochetkova T.V."/>
            <person name="Podosokorskaya O.A."/>
            <person name="Novikov A."/>
            <person name="Elcheninov A.G."/>
            <person name="Toshchakov S.V."/>
            <person name="Kublanov I.V."/>
        </authorList>
    </citation>
    <scope>NUCLEOTIDE SEQUENCE [LARGE SCALE GENOMIC DNA]</scope>
    <source>
        <strain evidence="1 2">38-H</strain>
    </source>
</reference>
<protein>
    <recommendedName>
        <fullName evidence="3">Glycosyl transferase</fullName>
    </recommendedName>
</protein>
<accession>A0A7D3XM99</accession>
<evidence type="ECO:0008006" key="3">
    <source>
        <dbReference type="Google" id="ProtNLM"/>
    </source>
</evidence>
<dbReference type="Proteomes" id="UP000500961">
    <property type="component" value="Chromosome"/>
</dbReference>
<dbReference type="EMBL" id="CP041345">
    <property type="protein sequence ID" value="QKG80955.1"/>
    <property type="molecule type" value="Genomic_DNA"/>
</dbReference>
<name>A0A7D3XM99_9BACT</name>
<evidence type="ECO:0000313" key="2">
    <source>
        <dbReference type="Proteomes" id="UP000500961"/>
    </source>
</evidence>
<sequence>MLYIATVHWQSDKWVDIQLRYLQKNIKQPFKVFAFLSGDACKHYHRYDFACCEPITEHAIKLNLLAKFISLQASDDDVIIFIDGDAFPIKPIDEFITESLSKYPLAAVKRVENIGDIQPHPSFCVTTIGFWKSIKGDWKEGYQWGTTAGYSRTDVGGNLLKALNDKNVEWLPLLRTSQLSDHGLMFGIYADLIYHHGSGFRNPLSMYDRTKSLVGIVKFKPLALLLDRILPHLSVKNRFRVHRLLRISNKLWEINQKESERIYKKLFDGI</sequence>
<dbReference type="AlphaFoldDB" id="A0A7D3XM99"/>
<dbReference type="KEGG" id="ttz:FHG85_12010"/>
<keyword evidence="2" id="KW-1185">Reference proteome</keyword>
<evidence type="ECO:0000313" key="1">
    <source>
        <dbReference type="EMBL" id="QKG80955.1"/>
    </source>
</evidence>
<organism evidence="1 2">
    <name type="scientific">Tenuifilum thalassicum</name>
    <dbReference type="NCBI Taxonomy" id="2590900"/>
    <lineage>
        <taxon>Bacteria</taxon>
        <taxon>Pseudomonadati</taxon>
        <taxon>Bacteroidota</taxon>
        <taxon>Bacteroidia</taxon>
        <taxon>Bacteroidales</taxon>
        <taxon>Tenuifilaceae</taxon>
        <taxon>Tenuifilum</taxon>
    </lineage>
</organism>
<proteinExistence type="predicted"/>